<dbReference type="InterPro" id="IPR031312">
    <property type="entry name" value="Na/sul_symport_CS"/>
</dbReference>
<keyword evidence="11" id="KW-1185">Reference proteome</keyword>
<keyword evidence="3" id="KW-0813">Transport</keyword>
<dbReference type="InterPro" id="IPR001898">
    <property type="entry name" value="SLC13A/DASS"/>
</dbReference>
<keyword evidence="8" id="KW-0406">Ion transport</keyword>
<evidence type="ECO:0000313" key="11">
    <source>
        <dbReference type="Proteomes" id="UP001652662"/>
    </source>
</evidence>
<keyword evidence="6" id="KW-0915">Sodium</keyword>
<feature type="transmembrane region" description="Helical" evidence="10">
    <location>
        <begin position="206"/>
        <end position="234"/>
    </location>
</feature>
<name>A0ABM4JS39_EQUPR</name>
<feature type="transmembrane region" description="Helical" evidence="10">
    <location>
        <begin position="533"/>
        <end position="551"/>
    </location>
</feature>
<evidence type="ECO:0000313" key="12">
    <source>
        <dbReference type="RefSeq" id="XP_070418757.1"/>
    </source>
</evidence>
<dbReference type="PANTHER" id="PTHR10283">
    <property type="entry name" value="SOLUTE CARRIER FAMILY 13 MEMBER"/>
    <property type="match status" value="1"/>
</dbReference>
<feature type="compositionally biased region" description="Polar residues" evidence="9">
    <location>
        <begin position="340"/>
        <end position="350"/>
    </location>
</feature>
<keyword evidence="7 10" id="KW-0472">Membrane</keyword>
<keyword evidence="4 10" id="KW-0812">Transmembrane</keyword>
<evidence type="ECO:0000256" key="2">
    <source>
        <dbReference type="ARBA" id="ARBA00006772"/>
    </source>
</evidence>
<feature type="region of interest" description="Disordered" evidence="9">
    <location>
        <begin position="334"/>
        <end position="378"/>
    </location>
</feature>
<comment type="subcellular location">
    <subcellularLocation>
        <location evidence="1">Membrane</location>
        <topology evidence="1">Multi-pass membrane protein</topology>
    </subcellularLocation>
</comment>
<organism evidence="11 12">
    <name type="scientific">Equus przewalskii</name>
    <name type="common">Przewalski's horse</name>
    <name type="synonym">Equus caballus przewalskii</name>
    <dbReference type="NCBI Taxonomy" id="9798"/>
    <lineage>
        <taxon>Eukaryota</taxon>
        <taxon>Metazoa</taxon>
        <taxon>Chordata</taxon>
        <taxon>Craniata</taxon>
        <taxon>Vertebrata</taxon>
        <taxon>Euteleostomi</taxon>
        <taxon>Mammalia</taxon>
        <taxon>Eutheria</taxon>
        <taxon>Laurasiatheria</taxon>
        <taxon>Perissodactyla</taxon>
        <taxon>Equidae</taxon>
        <taxon>Equus</taxon>
    </lineage>
</organism>
<keyword evidence="5 10" id="KW-1133">Transmembrane helix</keyword>
<feature type="transmembrane region" description="Helical" evidence="10">
    <location>
        <begin position="387"/>
        <end position="413"/>
    </location>
</feature>
<feature type="compositionally biased region" description="Basic and acidic residues" evidence="9">
    <location>
        <begin position="166"/>
        <end position="175"/>
    </location>
</feature>
<comment type="similarity">
    <text evidence="2">Belongs to the SLC13A/DASS transporter (TC 2.A.47) family. NADC subfamily.</text>
</comment>
<sequence length="759" mass="82812">MFPGLLRSWSHVELDNGSVVTEREEPSTCRLLHRLTKAECCVESHGYQQGQGQPERVGITLGPEPVAPKEAGQHPCHPDACFQQGHSDGAVAVGADICHRGKASSQKATEVTEKSTKDAAQNEVADMKLQLHHKDGHQGLEQQAKRGQHQQRAAAHTVTPGAQQGGREEPHQEAAHVRVEGPVGEVMAGALFSALHHAQHTEAYCAYAIILMALYWCTEALPLAVTALFPIILYPMMGIMDASEVSIEYLRDTNILFFGGLLMAIAVEHWNLHKRIALQVLLIVGVRPALLMLGFMLVTAFLSMWISNTASSAMMVPIAHAVLEELYSVPRGKDIEEGSENPTFELQESGSQKEETTLDNGQVHPVPPAPSEPRAKQNQEQVRFTQGLSLCVCYAASIGGIATLTGTAPNLVLQGQMNTLFPKNPNVVNFVSWFSFAFPTMVILLVLAWLWLQILFLGFNFRKNFGIGSQEGEKERAAYRVIQLEHRLLGPMTFAEKAITVLFLTLVILWFTREPGFFLGWGNLAFSNEHGESMVSDGTVAIFIGIVLFIVPSKIPGLTQDPREPGRLKAPPAILDWKTVHEKLPWNVVFLLGGGYALAKGSEQSGLSQWLGNKLTPLQNVPPPAIAFILCLLVATFTECTSNVATNTLFLPILASMAQAICVHPLYVMIPCTLATSLAFMLPVATPPNAIVFSFGGLKVTDMARAGFLLNIIGVLVITLAINSWSFPIFNLYTFPSWAHSNTTASCRVSPENITTPTP</sequence>
<evidence type="ECO:0000256" key="3">
    <source>
        <dbReference type="ARBA" id="ARBA00022448"/>
    </source>
</evidence>
<dbReference type="CDD" id="cd01115">
    <property type="entry name" value="SLC13_permease"/>
    <property type="match status" value="1"/>
</dbReference>
<evidence type="ECO:0000256" key="4">
    <source>
        <dbReference type="ARBA" id="ARBA00022692"/>
    </source>
</evidence>
<evidence type="ECO:0000256" key="9">
    <source>
        <dbReference type="SAM" id="MobiDB-lite"/>
    </source>
</evidence>
<feature type="transmembrane region" description="Helical" evidence="10">
    <location>
        <begin position="708"/>
        <end position="727"/>
    </location>
</feature>
<feature type="transmembrane region" description="Helical" evidence="10">
    <location>
        <begin position="433"/>
        <end position="459"/>
    </location>
</feature>
<evidence type="ECO:0000256" key="6">
    <source>
        <dbReference type="ARBA" id="ARBA00023053"/>
    </source>
</evidence>
<feature type="transmembrane region" description="Helical" evidence="10">
    <location>
        <begin position="255"/>
        <end position="272"/>
    </location>
</feature>
<dbReference type="PANTHER" id="PTHR10283:SF82">
    <property type="entry name" value="SOLUTE CARRIER FAMILY 13 MEMBER 2"/>
    <property type="match status" value="1"/>
</dbReference>
<evidence type="ECO:0000256" key="10">
    <source>
        <dbReference type="SAM" id="Phobius"/>
    </source>
</evidence>
<gene>
    <name evidence="12" type="primary">SLC13A2</name>
</gene>
<evidence type="ECO:0000256" key="7">
    <source>
        <dbReference type="ARBA" id="ARBA00023136"/>
    </source>
</evidence>
<dbReference type="Pfam" id="PF00939">
    <property type="entry name" value="Na_sulph_symp"/>
    <property type="match status" value="1"/>
</dbReference>
<dbReference type="Proteomes" id="UP001652662">
    <property type="component" value="Chromosome 10"/>
</dbReference>
<dbReference type="RefSeq" id="XP_070418757.1">
    <property type="nucleotide sequence ID" value="XM_070562656.1"/>
</dbReference>
<feature type="transmembrane region" description="Helical" evidence="10">
    <location>
        <begin position="494"/>
        <end position="513"/>
    </location>
</feature>
<dbReference type="GeneID" id="103555943"/>
<proteinExistence type="inferred from homology"/>
<feature type="transmembrane region" description="Helical" evidence="10">
    <location>
        <begin position="674"/>
        <end position="696"/>
    </location>
</feature>
<protein>
    <submittedName>
        <fullName evidence="12">Solute carrier family 13 member 2 isoform X1</fullName>
    </submittedName>
</protein>
<feature type="region of interest" description="Disordered" evidence="9">
    <location>
        <begin position="138"/>
        <end position="175"/>
    </location>
</feature>
<reference evidence="12" key="1">
    <citation type="submission" date="2025-08" db="UniProtKB">
        <authorList>
            <consortium name="RefSeq"/>
        </authorList>
    </citation>
    <scope>IDENTIFICATION</scope>
    <source>
        <tissue evidence="12">Blood</tissue>
    </source>
</reference>
<evidence type="ECO:0000256" key="1">
    <source>
        <dbReference type="ARBA" id="ARBA00004141"/>
    </source>
</evidence>
<accession>A0ABM4JS39</accession>
<feature type="transmembrane region" description="Helical" evidence="10">
    <location>
        <begin position="278"/>
        <end position="306"/>
    </location>
</feature>
<dbReference type="PROSITE" id="PS01271">
    <property type="entry name" value="NA_SULFATE"/>
    <property type="match status" value="1"/>
</dbReference>
<evidence type="ECO:0000256" key="5">
    <source>
        <dbReference type="ARBA" id="ARBA00022989"/>
    </source>
</evidence>
<feature type="transmembrane region" description="Helical" evidence="10">
    <location>
        <begin position="649"/>
        <end position="668"/>
    </location>
</feature>
<keyword evidence="8" id="KW-0739">Sodium transport</keyword>
<evidence type="ECO:0000256" key="8">
    <source>
        <dbReference type="ARBA" id="ARBA00023201"/>
    </source>
</evidence>